<organism evidence="1 2">
    <name type="scientific">Trifolium medium</name>
    <dbReference type="NCBI Taxonomy" id="97028"/>
    <lineage>
        <taxon>Eukaryota</taxon>
        <taxon>Viridiplantae</taxon>
        <taxon>Streptophyta</taxon>
        <taxon>Embryophyta</taxon>
        <taxon>Tracheophyta</taxon>
        <taxon>Spermatophyta</taxon>
        <taxon>Magnoliopsida</taxon>
        <taxon>eudicotyledons</taxon>
        <taxon>Gunneridae</taxon>
        <taxon>Pentapetalae</taxon>
        <taxon>rosids</taxon>
        <taxon>fabids</taxon>
        <taxon>Fabales</taxon>
        <taxon>Fabaceae</taxon>
        <taxon>Papilionoideae</taxon>
        <taxon>50 kb inversion clade</taxon>
        <taxon>NPAAA clade</taxon>
        <taxon>Hologalegina</taxon>
        <taxon>IRL clade</taxon>
        <taxon>Trifolieae</taxon>
        <taxon>Trifolium</taxon>
    </lineage>
</organism>
<name>A0A392TIM0_9FABA</name>
<reference evidence="1 2" key="1">
    <citation type="journal article" date="2018" name="Front. Plant Sci.">
        <title>Red Clover (Trifolium pratense) and Zigzag Clover (T. medium) - A Picture of Genomic Similarities and Differences.</title>
        <authorList>
            <person name="Dluhosova J."/>
            <person name="Istvanek J."/>
            <person name="Nedelnik J."/>
            <person name="Repkova J."/>
        </authorList>
    </citation>
    <scope>NUCLEOTIDE SEQUENCE [LARGE SCALE GENOMIC DNA]</scope>
    <source>
        <strain evidence="2">cv. 10/8</strain>
        <tissue evidence="1">Leaf</tissue>
    </source>
</reference>
<accession>A0A392TIM0</accession>
<sequence>IDGKCSQNLFLETAMREGLPIDIVERAKALYVSVYDGKLPCAGNPDKHDVPVTIKDAVTKVCEEYLVDLH</sequence>
<feature type="non-terminal residue" evidence="1">
    <location>
        <position position="1"/>
    </location>
</feature>
<evidence type="ECO:0000313" key="1">
    <source>
        <dbReference type="EMBL" id="MCI60838.1"/>
    </source>
</evidence>
<dbReference type="EMBL" id="LXQA010589028">
    <property type="protein sequence ID" value="MCI60838.1"/>
    <property type="molecule type" value="Genomic_DNA"/>
</dbReference>
<comment type="caution">
    <text evidence="1">The sequence shown here is derived from an EMBL/GenBank/DDBJ whole genome shotgun (WGS) entry which is preliminary data.</text>
</comment>
<evidence type="ECO:0000313" key="2">
    <source>
        <dbReference type="Proteomes" id="UP000265520"/>
    </source>
</evidence>
<protein>
    <submittedName>
        <fullName evidence="1">Uncharacterized protein</fullName>
    </submittedName>
</protein>
<dbReference type="AlphaFoldDB" id="A0A392TIM0"/>
<keyword evidence="2" id="KW-1185">Reference proteome</keyword>
<dbReference type="Proteomes" id="UP000265520">
    <property type="component" value="Unassembled WGS sequence"/>
</dbReference>
<proteinExistence type="predicted"/>